<evidence type="ECO:0000313" key="3">
    <source>
        <dbReference type="Proteomes" id="UP000028781"/>
    </source>
</evidence>
<dbReference type="Pfam" id="PF09527">
    <property type="entry name" value="ATPase_gene1"/>
    <property type="match status" value="1"/>
</dbReference>
<keyword evidence="1" id="KW-1133">Transmembrane helix</keyword>
<dbReference type="AlphaFoldDB" id="A0A076LH51"/>
<dbReference type="EMBL" id="CP009149">
    <property type="protein sequence ID" value="AIJ04859.1"/>
    <property type="molecule type" value="Genomic_DNA"/>
</dbReference>
<proteinExistence type="predicted"/>
<accession>A0A076LH51</accession>
<feature type="transmembrane region" description="Helical" evidence="1">
    <location>
        <begin position="30"/>
        <end position="49"/>
    </location>
</feature>
<dbReference type="GeneID" id="24890599"/>
<dbReference type="STRING" id="1301915.JH146_0008"/>
<dbReference type="Proteomes" id="UP000028781">
    <property type="component" value="Chromosome"/>
</dbReference>
<keyword evidence="1" id="KW-0812">Transmembrane</keyword>
<dbReference type="InterPro" id="IPR032820">
    <property type="entry name" value="ATPase_put"/>
</dbReference>
<evidence type="ECO:0000256" key="1">
    <source>
        <dbReference type="SAM" id="Phobius"/>
    </source>
</evidence>
<dbReference type="KEGG" id="mjh:JH146_0008"/>
<name>A0A076LH51_9EURY</name>
<keyword evidence="1" id="KW-0472">Membrane</keyword>
<keyword evidence="3" id="KW-1185">Reference proteome</keyword>
<evidence type="ECO:0000313" key="2">
    <source>
        <dbReference type="EMBL" id="AIJ04859.1"/>
    </source>
</evidence>
<protein>
    <submittedName>
        <fullName evidence="2">Uncharacterized protein</fullName>
    </submittedName>
</protein>
<dbReference type="OrthoDB" id="63867at2157"/>
<gene>
    <name evidence="2" type="ORF">JH146_0008</name>
</gene>
<organism evidence="2 3">
    <name type="scientific">Methanocaldococcus bathoardescens</name>
    <dbReference type="NCBI Taxonomy" id="1301915"/>
    <lineage>
        <taxon>Archaea</taxon>
        <taxon>Methanobacteriati</taxon>
        <taxon>Methanobacteriota</taxon>
        <taxon>Methanomada group</taxon>
        <taxon>Methanococci</taxon>
        <taxon>Methanococcales</taxon>
        <taxon>Methanocaldococcaceae</taxon>
        <taxon>Methanocaldococcus</taxon>
    </lineage>
</organism>
<feature type="transmembrane region" description="Helical" evidence="1">
    <location>
        <begin position="5"/>
        <end position="24"/>
    </location>
</feature>
<dbReference type="RefSeq" id="WP_048201079.1">
    <property type="nucleotide sequence ID" value="NZ_CP009149.1"/>
</dbReference>
<reference evidence="2 3" key="1">
    <citation type="journal article" date="2015" name="Int. J. Syst. Evol. Microbiol.">
        <title>M ethanocaldococcus bathoardescens sp. nov., a hyperthermophilic methanogen isolated from a volcanically active deep-sea hydrothermal vent.</title>
        <authorList>
            <person name="Stewart L.C."/>
            <person name="Jung J.H."/>
            <person name="Kim Y.T."/>
            <person name="Kwon S.W."/>
            <person name="Park C.S."/>
            <person name="Holden J.F."/>
        </authorList>
    </citation>
    <scope>NUCLEOTIDE SEQUENCE [LARGE SCALE GENOMIC DNA]</scope>
    <source>
        <strain evidence="2 3">JH146</strain>
    </source>
</reference>
<dbReference type="HOGENOM" id="CLU_204983_0_0_2"/>
<sequence length="70" mass="8208">MFRDIAFEFFIMIALGIFIGYMVAKYTDNNLWIVVFLLFGIFCAFGRLFKMIKDYEKGDFIGKNSGKKDK</sequence>